<evidence type="ECO:0000256" key="1">
    <source>
        <dbReference type="SAM" id="Phobius"/>
    </source>
</evidence>
<dbReference type="Proteomes" id="UP001225646">
    <property type="component" value="Unassembled WGS sequence"/>
</dbReference>
<keyword evidence="3" id="KW-1185">Reference proteome</keyword>
<feature type="transmembrane region" description="Helical" evidence="1">
    <location>
        <begin position="315"/>
        <end position="337"/>
    </location>
</feature>
<feature type="transmembrane region" description="Helical" evidence="1">
    <location>
        <begin position="357"/>
        <end position="381"/>
    </location>
</feature>
<evidence type="ECO:0000313" key="3">
    <source>
        <dbReference type="Proteomes" id="UP001225646"/>
    </source>
</evidence>
<feature type="transmembrane region" description="Helical" evidence="1">
    <location>
        <begin position="158"/>
        <end position="179"/>
    </location>
</feature>
<organism evidence="2 3">
    <name type="scientific">Aeribacillus alveayuensis</name>
    <dbReference type="NCBI Taxonomy" id="279215"/>
    <lineage>
        <taxon>Bacteria</taxon>
        <taxon>Bacillati</taxon>
        <taxon>Bacillota</taxon>
        <taxon>Bacilli</taxon>
        <taxon>Bacillales</taxon>
        <taxon>Bacillaceae</taxon>
        <taxon>Aeribacillus</taxon>
    </lineage>
</organism>
<feature type="transmembrane region" description="Helical" evidence="1">
    <location>
        <begin position="245"/>
        <end position="265"/>
    </location>
</feature>
<comment type="caution">
    <text evidence="2">The sequence shown here is derived from an EMBL/GenBank/DDBJ whole genome shotgun (WGS) entry which is preliminary data.</text>
</comment>
<keyword evidence="1" id="KW-0472">Membrane</keyword>
<dbReference type="EMBL" id="JAUSTR010000005">
    <property type="protein sequence ID" value="MDQ0162690.1"/>
    <property type="molecule type" value="Genomic_DNA"/>
</dbReference>
<proteinExistence type="predicted"/>
<gene>
    <name evidence="2" type="ORF">J2S06_001767</name>
</gene>
<name>A0ABT9VPR2_9BACI</name>
<evidence type="ECO:0000313" key="2">
    <source>
        <dbReference type="EMBL" id="MDQ0162690.1"/>
    </source>
</evidence>
<evidence type="ECO:0008006" key="4">
    <source>
        <dbReference type="Google" id="ProtNLM"/>
    </source>
</evidence>
<dbReference type="RefSeq" id="WP_419152037.1">
    <property type="nucleotide sequence ID" value="NZ_JAUSTR010000005.1"/>
</dbReference>
<keyword evidence="1" id="KW-0812">Transmembrane</keyword>
<sequence>MEITLQTKLTLCPLNIQLDQKNYIVEDVASGEFYEMPQICVDAIQLMEKGLSLGEIEEKLKTTYQEEEVDILDFANQLIELDLVKEIDGEIIHKNRHIEKKEGFLWISPKVGQFFFNRFMLNGYGVLLILNVFLFIFQPHLFPSYKDFFVFDVMNLNILVWLMITFCTVIIHEFGHVLAARGYDLPTKMGIGHRLFFVVFETDLSKAWSLRKNQRYVLYLAGMCFDQVILFCVLIAQLFFPNEKILAVIVLDIFIRTLFQFCFYMKTDLYYVVENWSGCYNLMENGKQWLSKWLPIMKQVEKTEIFKEEEKMVKLYALFYITGVTITCTLFIFYYIPQMIFTLKKTIPHLFLFNNSIYFWDALLIVMQLLIFISLLFYSLVKKRKEISQTNIVHEK</sequence>
<feature type="transmembrane region" description="Helical" evidence="1">
    <location>
        <begin position="119"/>
        <end position="138"/>
    </location>
</feature>
<feature type="transmembrane region" description="Helical" evidence="1">
    <location>
        <begin position="216"/>
        <end position="239"/>
    </location>
</feature>
<reference evidence="2 3" key="1">
    <citation type="submission" date="2023-07" db="EMBL/GenBank/DDBJ databases">
        <title>Genomic Encyclopedia of Type Strains, Phase IV (KMG-IV): sequencing the most valuable type-strain genomes for metagenomic binning, comparative biology and taxonomic classification.</title>
        <authorList>
            <person name="Goeker M."/>
        </authorList>
    </citation>
    <scope>NUCLEOTIDE SEQUENCE [LARGE SCALE GENOMIC DNA]</scope>
    <source>
        <strain evidence="2 3">DSM 19092</strain>
    </source>
</reference>
<keyword evidence="1" id="KW-1133">Transmembrane helix</keyword>
<accession>A0ABT9VPR2</accession>
<protein>
    <recommendedName>
        <fullName evidence="4">Peptidase</fullName>
    </recommendedName>
</protein>